<dbReference type="Pfam" id="PF07690">
    <property type="entry name" value="MFS_1"/>
    <property type="match status" value="1"/>
</dbReference>
<dbReference type="CDD" id="cd17323">
    <property type="entry name" value="MFS_Tpo1_MDR_like"/>
    <property type="match status" value="1"/>
</dbReference>
<feature type="transmembrane region" description="Helical" evidence="9">
    <location>
        <begin position="470"/>
        <end position="492"/>
    </location>
</feature>
<evidence type="ECO:0000256" key="6">
    <source>
        <dbReference type="ARBA" id="ARBA00023136"/>
    </source>
</evidence>
<dbReference type="FunFam" id="1.20.1250.20:FF:000082">
    <property type="entry name" value="MFS multidrug transporter, putative"/>
    <property type="match status" value="1"/>
</dbReference>
<feature type="transmembrane region" description="Helical" evidence="9">
    <location>
        <begin position="332"/>
        <end position="355"/>
    </location>
</feature>
<feature type="transmembrane region" description="Helical" evidence="9">
    <location>
        <begin position="131"/>
        <end position="154"/>
    </location>
</feature>
<dbReference type="InterPro" id="IPR011701">
    <property type="entry name" value="MFS"/>
</dbReference>
<evidence type="ECO:0000256" key="4">
    <source>
        <dbReference type="ARBA" id="ARBA00022692"/>
    </source>
</evidence>
<keyword evidence="12" id="KW-1185">Reference proteome</keyword>
<feature type="transmembrane region" description="Helical" evidence="9">
    <location>
        <begin position="160"/>
        <end position="181"/>
    </location>
</feature>
<evidence type="ECO:0000256" key="8">
    <source>
        <dbReference type="SAM" id="MobiDB-lite"/>
    </source>
</evidence>
<feature type="transmembrane region" description="Helical" evidence="9">
    <location>
        <begin position="376"/>
        <end position="396"/>
    </location>
</feature>
<keyword evidence="5 9" id="KW-1133">Transmembrane helix</keyword>
<feature type="transmembrane region" description="Helical" evidence="9">
    <location>
        <begin position="188"/>
        <end position="207"/>
    </location>
</feature>
<accession>A0A1E4TF92</accession>
<evidence type="ECO:0000256" key="2">
    <source>
        <dbReference type="ARBA" id="ARBA00022448"/>
    </source>
</evidence>
<evidence type="ECO:0000313" key="11">
    <source>
        <dbReference type="EMBL" id="ODV90434.1"/>
    </source>
</evidence>
<proteinExistence type="inferred from homology"/>
<dbReference type="InterPro" id="IPR020846">
    <property type="entry name" value="MFS_dom"/>
</dbReference>
<feature type="transmembrane region" description="Helical" evidence="9">
    <location>
        <begin position="62"/>
        <end position="80"/>
    </location>
</feature>
<sequence>METEAQQVVYEEPRASTSDRLPSLSNDIEKSFSSSSEDPFLVDFTGPNDPENPLNFPLWLKWSMLVAVSFLNFLVVLYSTSFQSGLPGLAADFNIHSTTVLTLGLTLYMLGIALGTLLFAPLSEIYGRRPVYMFTSAALVLCFIPVALAPNFALLCVFRFLAGFFGSCCITNGGATISDTFGPEHRHLAVNIYFICPLLGPVIGPIYGGFVFEALGWRWMVWIIAIATLVLAVLFYFVMKETYAPTLIERKKHRIIKQTGDHRYHSVFDKAQDRKSNAERLRLYITRPIMFLLMEPISIFFALWVATVYGIFYLSFVAYPIVFGEYRHWSAGFVGLSFLGVGTGLTLCFLCNPIMKKLYMRIPVNPESGMRPPEARLYPVLFTALLAPISLYWFAWTSQPSVHWIVPIIAGIPFGFSNTTTYIYSSAYLIDAYGVFSASALGANAVFRSIFGAAFPLFASIMYHNLGSSVATTILASISLLVAAVPFVFFFFGKRIRASSPYCGSL</sequence>
<evidence type="ECO:0000256" key="1">
    <source>
        <dbReference type="ARBA" id="ARBA00004651"/>
    </source>
</evidence>
<evidence type="ECO:0000313" key="12">
    <source>
        <dbReference type="Proteomes" id="UP000095023"/>
    </source>
</evidence>
<evidence type="ECO:0000256" key="5">
    <source>
        <dbReference type="ARBA" id="ARBA00022989"/>
    </source>
</evidence>
<keyword evidence="2" id="KW-0813">Transport</keyword>
<dbReference type="InterPro" id="IPR036259">
    <property type="entry name" value="MFS_trans_sf"/>
</dbReference>
<reference evidence="12" key="1">
    <citation type="submission" date="2016-02" db="EMBL/GenBank/DDBJ databases">
        <title>Comparative genomics of biotechnologically important yeasts.</title>
        <authorList>
            <consortium name="DOE Joint Genome Institute"/>
            <person name="Riley R."/>
            <person name="Haridas S."/>
            <person name="Wolfe K.H."/>
            <person name="Lopes M.R."/>
            <person name="Hittinger C.T."/>
            <person name="Goker M."/>
            <person name="Salamov A."/>
            <person name="Wisecaver J."/>
            <person name="Long T.M."/>
            <person name="Aerts A.L."/>
            <person name="Barry K."/>
            <person name="Choi C."/>
            <person name="Clum A."/>
            <person name="Coughlan A.Y."/>
            <person name="Deshpande S."/>
            <person name="Douglass A.P."/>
            <person name="Hanson S.J."/>
            <person name="Klenk H.-P."/>
            <person name="Labutti K."/>
            <person name="Lapidus A."/>
            <person name="Lindquist E."/>
            <person name="Lipzen A."/>
            <person name="Meier-Kolthoff J.P."/>
            <person name="Ohm R.A."/>
            <person name="Otillar R.P."/>
            <person name="Pangilinan J."/>
            <person name="Peng Y."/>
            <person name="Rokas A."/>
            <person name="Rosa C.A."/>
            <person name="Scheuner C."/>
            <person name="Sibirny A.A."/>
            <person name="Slot J.C."/>
            <person name="Stielow J.B."/>
            <person name="Sun H."/>
            <person name="Kurtzman C.P."/>
            <person name="Blackwell M."/>
            <person name="Jeffries T.W."/>
            <person name="Grigoriev I.V."/>
        </authorList>
    </citation>
    <scope>NUCLEOTIDE SEQUENCE [LARGE SCALE GENOMIC DNA]</scope>
    <source>
        <strain evidence="12">NRRL Y-17796</strain>
    </source>
</reference>
<name>A0A1E4TF92_9ASCO</name>
<evidence type="ECO:0000256" key="3">
    <source>
        <dbReference type="ARBA" id="ARBA00022475"/>
    </source>
</evidence>
<dbReference type="SUPFAM" id="SSF103473">
    <property type="entry name" value="MFS general substrate transporter"/>
    <property type="match status" value="1"/>
</dbReference>
<feature type="transmembrane region" description="Helical" evidence="9">
    <location>
        <begin position="289"/>
        <end position="312"/>
    </location>
</feature>
<dbReference type="GO" id="GO:0005886">
    <property type="term" value="C:plasma membrane"/>
    <property type="evidence" value="ECO:0007669"/>
    <property type="project" value="UniProtKB-SubCell"/>
</dbReference>
<dbReference type="Gene3D" id="1.20.1250.20">
    <property type="entry name" value="MFS general substrate transporter like domains"/>
    <property type="match status" value="1"/>
</dbReference>
<feature type="transmembrane region" description="Helical" evidence="9">
    <location>
        <begin position="100"/>
        <end position="119"/>
    </location>
</feature>
<dbReference type="PANTHER" id="PTHR23502:SF186">
    <property type="entry name" value="MAJOR FACILITATOR SUPERFAMILY (MFS) PROFILE DOMAIN-CONTAINING PROTEIN"/>
    <property type="match status" value="1"/>
</dbReference>
<comment type="subcellular location">
    <subcellularLocation>
        <location evidence="1">Cell membrane</location>
        <topology evidence="1">Multi-pass membrane protein</topology>
    </subcellularLocation>
</comment>
<dbReference type="AlphaFoldDB" id="A0A1E4TF92"/>
<feature type="transmembrane region" description="Helical" evidence="9">
    <location>
        <begin position="402"/>
        <end position="424"/>
    </location>
</feature>
<protein>
    <recommendedName>
        <fullName evidence="10">Major facilitator superfamily (MFS) profile domain-containing protein</fullName>
    </recommendedName>
</protein>
<dbReference type="Proteomes" id="UP000095023">
    <property type="component" value="Unassembled WGS sequence"/>
</dbReference>
<gene>
    <name evidence="11" type="ORF">CANCADRAFT_106571</name>
</gene>
<evidence type="ECO:0000256" key="9">
    <source>
        <dbReference type="SAM" id="Phobius"/>
    </source>
</evidence>
<dbReference type="PROSITE" id="PS50850">
    <property type="entry name" value="MFS"/>
    <property type="match status" value="1"/>
</dbReference>
<keyword evidence="3" id="KW-1003">Cell membrane</keyword>
<keyword evidence="4 9" id="KW-0812">Transmembrane</keyword>
<dbReference type="OrthoDB" id="3936150at2759"/>
<dbReference type="EMBL" id="KV453842">
    <property type="protein sequence ID" value="ODV90434.1"/>
    <property type="molecule type" value="Genomic_DNA"/>
</dbReference>
<dbReference type="PANTHER" id="PTHR23502">
    <property type="entry name" value="MAJOR FACILITATOR SUPERFAMILY"/>
    <property type="match status" value="1"/>
</dbReference>
<evidence type="ECO:0000259" key="10">
    <source>
        <dbReference type="PROSITE" id="PS50850"/>
    </source>
</evidence>
<feature type="domain" description="Major facilitator superfamily (MFS) profile" evidence="10">
    <location>
        <begin position="64"/>
        <end position="496"/>
    </location>
</feature>
<feature type="transmembrane region" description="Helical" evidence="9">
    <location>
        <begin position="219"/>
        <end position="238"/>
    </location>
</feature>
<feature type="region of interest" description="Disordered" evidence="8">
    <location>
        <begin position="1"/>
        <end position="36"/>
    </location>
</feature>
<dbReference type="GO" id="GO:0022857">
    <property type="term" value="F:transmembrane transporter activity"/>
    <property type="evidence" value="ECO:0007669"/>
    <property type="project" value="InterPro"/>
</dbReference>
<comment type="similarity">
    <text evidence="7">Belongs to the major facilitator superfamily. DHA1 family. Polyamines/proton antiporter (TC 2.A.1.2.16) subfamily.</text>
</comment>
<organism evidence="11 12">
    <name type="scientific">Tortispora caseinolytica NRRL Y-17796</name>
    <dbReference type="NCBI Taxonomy" id="767744"/>
    <lineage>
        <taxon>Eukaryota</taxon>
        <taxon>Fungi</taxon>
        <taxon>Dikarya</taxon>
        <taxon>Ascomycota</taxon>
        <taxon>Saccharomycotina</taxon>
        <taxon>Trigonopsidomycetes</taxon>
        <taxon>Trigonopsidales</taxon>
        <taxon>Trigonopsidaceae</taxon>
        <taxon>Tortispora</taxon>
    </lineage>
</organism>
<keyword evidence="6 9" id="KW-0472">Membrane</keyword>
<feature type="compositionally biased region" description="Polar residues" evidence="8">
    <location>
        <begin position="15"/>
        <end position="36"/>
    </location>
</feature>
<evidence type="ECO:0000256" key="7">
    <source>
        <dbReference type="ARBA" id="ARBA00038459"/>
    </source>
</evidence>